<dbReference type="GO" id="GO:0016491">
    <property type="term" value="F:oxidoreductase activity"/>
    <property type="evidence" value="ECO:0007669"/>
    <property type="project" value="UniProtKB-KW"/>
</dbReference>
<dbReference type="PANTHER" id="PTHR42827:SF1">
    <property type="entry name" value="IRON-SULFUR CLUSTER-BINDING PROTEIN"/>
    <property type="match status" value="1"/>
</dbReference>
<evidence type="ECO:0000313" key="6">
    <source>
        <dbReference type="Proteomes" id="UP000276437"/>
    </source>
</evidence>
<dbReference type="AlphaFoldDB" id="A0A348AF18"/>
<dbReference type="PROSITE" id="PS51379">
    <property type="entry name" value="4FE4S_FER_2"/>
    <property type="match status" value="1"/>
</dbReference>
<dbReference type="RefSeq" id="WP_126305839.1">
    <property type="nucleotide sequence ID" value="NZ_AP018449.1"/>
</dbReference>
<gene>
    <name evidence="5" type="primary">queG_1</name>
    <name evidence="5" type="ORF">MAMMFC1_00299</name>
</gene>
<dbReference type="PROSITE" id="PS00198">
    <property type="entry name" value="4FE4S_FER_1"/>
    <property type="match status" value="1"/>
</dbReference>
<dbReference type="InterPro" id="IPR017896">
    <property type="entry name" value="4Fe4S_Fe-S-bd"/>
</dbReference>
<dbReference type="KEGG" id="mana:MAMMFC1_00299"/>
<evidence type="ECO:0000256" key="1">
    <source>
        <dbReference type="ARBA" id="ARBA00022723"/>
    </source>
</evidence>
<dbReference type="EMBL" id="AP018449">
    <property type="protein sequence ID" value="BBB89666.1"/>
    <property type="molecule type" value="Genomic_DNA"/>
</dbReference>
<sequence length="233" mass="25609">MDLLERIQQLGDIHGIDFIGVAGIAAFKKEIESTGGLIASDFSRALSIGIVLPKSIIKLLEDRNTYENTLQYETHAYTVINTRLDSFASIVSSVIQKNGHRVMPVPAAERIDSDRICASISHKITARLAGFGWIGKNCLLINPTHGPGIRWTTVLTDAPLAENQTIMESRCGTCNQCVKACPVQAIKGRNFFEHESRSLRLDVSKCEKYFEELKGADRLAVCGMCVYACPYGG</sequence>
<evidence type="ECO:0000259" key="4">
    <source>
        <dbReference type="PROSITE" id="PS51379"/>
    </source>
</evidence>
<keyword evidence="1" id="KW-0479">Metal-binding</keyword>
<evidence type="ECO:0000256" key="2">
    <source>
        <dbReference type="ARBA" id="ARBA00023004"/>
    </source>
</evidence>
<dbReference type="SUPFAM" id="SSF54862">
    <property type="entry name" value="4Fe-4S ferredoxins"/>
    <property type="match status" value="1"/>
</dbReference>
<dbReference type="PANTHER" id="PTHR42827">
    <property type="entry name" value="IRON-SULFUR CLUSTER-BINDING PROTEIN-RELATED"/>
    <property type="match status" value="1"/>
</dbReference>
<accession>A0A348AF18</accession>
<feature type="domain" description="4Fe-4S ferredoxin-type" evidence="4">
    <location>
        <begin position="162"/>
        <end position="191"/>
    </location>
</feature>
<keyword evidence="5" id="KW-0560">Oxidoreductase</keyword>
<dbReference type="Pfam" id="PF13484">
    <property type="entry name" value="Fer4_16"/>
    <property type="match status" value="1"/>
</dbReference>
<organism evidence="5 6">
    <name type="scientific">Methylomusa anaerophila</name>
    <dbReference type="NCBI Taxonomy" id="1930071"/>
    <lineage>
        <taxon>Bacteria</taxon>
        <taxon>Bacillati</taxon>
        <taxon>Bacillota</taxon>
        <taxon>Negativicutes</taxon>
        <taxon>Selenomonadales</taxon>
        <taxon>Sporomusaceae</taxon>
        <taxon>Methylomusa</taxon>
    </lineage>
</organism>
<reference evidence="5 6" key="1">
    <citation type="journal article" date="2018" name="Int. J. Syst. Evol. Microbiol.">
        <title>Methylomusa anaerophila gen. nov., sp. nov., an anaerobic methanol-utilizing bacterium isolated from a microbial fuel cell.</title>
        <authorList>
            <person name="Amano N."/>
            <person name="Yamamuro A."/>
            <person name="Miyahara M."/>
            <person name="Kouzuma A."/>
            <person name="Abe T."/>
            <person name="Watanabe K."/>
        </authorList>
    </citation>
    <scope>NUCLEOTIDE SEQUENCE [LARGE SCALE GENOMIC DNA]</scope>
    <source>
        <strain evidence="5 6">MMFC1</strain>
    </source>
</reference>
<evidence type="ECO:0000256" key="3">
    <source>
        <dbReference type="ARBA" id="ARBA00023014"/>
    </source>
</evidence>
<dbReference type="InterPro" id="IPR017900">
    <property type="entry name" value="4Fe4S_Fe_S_CS"/>
</dbReference>
<protein>
    <submittedName>
        <fullName evidence="5">Epoxyqueuosine reductase</fullName>
        <ecNumber evidence="5">1.1.-.-</ecNumber>
    </submittedName>
</protein>
<dbReference type="GO" id="GO:0046872">
    <property type="term" value="F:metal ion binding"/>
    <property type="evidence" value="ECO:0007669"/>
    <property type="project" value="UniProtKB-KW"/>
</dbReference>
<dbReference type="Gene3D" id="3.30.70.20">
    <property type="match status" value="1"/>
</dbReference>
<proteinExistence type="predicted"/>
<dbReference type="EC" id="1.1.-.-" evidence="5"/>
<name>A0A348AF18_9FIRM</name>
<dbReference type="Proteomes" id="UP000276437">
    <property type="component" value="Chromosome"/>
</dbReference>
<keyword evidence="2" id="KW-0408">Iron</keyword>
<dbReference type="OrthoDB" id="9815745at2"/>
<dbReference type="GO" id="GO:0051536">
    <property type="term" value="F:iron-sulfur cluster binding"/>
    <property type="evidence" value="ECO:0007669"/>
    <property type="project" value="UniProtKB-KW"/>
</dbReference>
<evidence type="ECO:0000313" key="5">
    <source>
        <dbReference type="EMBL" id="BBB89666.1"/>
    </source>
</evidence>
<keyword evidence="3" id="KW-0411">Iron-sulfur</keyword>
<keyword evidence="6" id="KW-1185">Reference proteome</keyword>